<keyword evidence="2" id="KW-0678">Repressor</keyword>
<feature type="compositionally biased region" description="Polar residues" evidence="5">
    <location>
        <begin position="1590"/>
        <end position="1601"/>
    </location>
</feature>
<feature type="compositionally biased region" description="Polar residues" evidence="5">
    <location>
        <begin position="403"/>
        <end position="414"/>
    </location>
</feature>
<dbReference type="SMART" id="SM00761">
    <property type="entry name" value="HDAC_interact"/>
    <property type="match status" value="1"/>
</dbReference>
<dbReference type="InterPro" id="IPR013194">
    <property type="entry name" value="HDAC_interact_dom"/>
</dbReference>
<organism evidence="7 8">
    <name type="scientific">Taenia crassiceps</name>
    <dbReference type="NCBI Taxonomy" id="6207"/>
    <lineage>
        <taxon>Eukaryota</taxon>
        <taxon>Metazoa</taxon>
        <taxon>Spiralia</taxon>
        <taxon>Lophotrochozoa</taxon>
        <taxon>Platyhelminthes</taxon>
        <taxon>Cestoda</taxon>
        <taxon>Eucestoda</taxon>
        <taxon>Cyclophyllidea</taxon>
        <taxon>Taeniidae</taxon>
        <taxon>Taenia</taxon>
    </lineage>
</organism>
<feature type="compositionally biased region" description="Polar residues" evidence="5">
    <location>
        <begin position="1408"/>
        <end position="1418"/>
    </location>
</feature>
<dbReference type="PANTHER" id="PTHR12346">
    <property type="entry name" value="SIN3B-RELATED"/>
    <property type="match status" value="1"/>
</dbReference>
<evidence type="ECO:0000256" key="4">
    <source>
        <dbReference type="PROSITE-ProRule" id="PRU00810"/>
    </source>
</evidence>
<dbReference type="InterPro" id="IPR039774">
    <property type="entry name" value="Sin3-like"/>
</dbReference>
<reference evidence="7 8" key="1">
    <citation type="journal article" date="2022" name="Front. Cell. Infect. Microbiol.">
        <title>The Genomes of Two Strains of Taenia crassiceps the Animal Model for the Study of Human Cysticercosis.</title>
        <authorList>
            <person name="Bobes R.J."/>
            <person name="Estrada K."/>
            <person name="Rios-Valencia D.G."/>
            <person name="Calderon-Gallegos A."/>
            <person name="de la Torre P."/>
            <person name="Carrero J.C."/>
            <person name="Sanchez-Flores A."/>
            <person name="Laclette J.P."/>
        </authorList>
    </citation>
    <scope>NUCLEOTIDE SEQUENCE [LARGE SCALE GENOMIC DNA]</scope>
    <source>
        <strain evidence="7">WFUcys</strain>
    </source>
</reference>
<feature type="domain" description="Histone deacetylase interacting" evidence="6">
    <location>
        <begin position="574"/>
        <end position="677"/>
    </location>
</feature>
<dbReference type="Pfam" id="PF16879">
    <property type="entry name" value="Sin3a_C"/>
    <property type="match status" value="1"/>
</dbReference>
<comment type="caution">
    <text evidence="7">The sequence shown here is derived from an EMBL/GenBank/DDBJ whole genome shotgun (WGS) entry which is preliminary data.</text>
</comment>
<dbReference type="PROSITE" id="PS51477">
    <property type="entry name" value="PAH"/>
    <property type="match status" value="2"/>
</dbReference>
<evidence type="ECO:0000256" key="2">
    <source>
        <dbReference type="ARBA" id="ARBA00022491"/>
    </source>
</evidence>
<evidence type="ECO:0000313" key="7">
    <source>
        <dbReference type="EMBL" id="KAL5111583.1"/>
    </source>
</evidence>
<feature type="region of interest" description="Disordered" evidence="5">
    <location>
        <begin position="1528"/>
        <end position="1601"/>
    </location>
</feature>
<evidence type="ECO:0000256" key="1">
    <source>
        <dbReference type="ARBA" id="ARBA00004123"/>
    </source>
</evidence>
<feature type="compositionally biased region" description="Basic residues" evidence="5">
    <location>
        <begin position="943"/>
        <end position="953"/>
    </location>
</feature>
<feature type="region of interest" description="Disordered" evidence="5">
    <location>
        <begin position="897"/>
        <end position="1003"/>
    </location>
</feature>
<dbReference type="SUPFAM" id="SSF47762">
    <property type="entry name" value="PAH2 domain"/>
    <property type="match status" value="2"/>
</dbReference>
<feature type="compositionally biased region" description="Polar residues" evidence="5">
    <location>
        <begin position="1544"/>
        <end position="1554"/>
    </location>
</feature>
<gene>
    <name evidence="7" type="ORF">TcWFU_002485</name>
</gene>
<keyword evidence="3 4" id="KW-0539">Nucleus</keyword>
<keyword evidence="8" id="KW-1185">Reference proteome</keyword>
<dbReference type="InterPro" id="IPR003822">
    <property type="entry name" value="PAH"/>
</dbReference>
<evidence type="ECO:0000259" key="6">
    <source>
        <dbReference type="SMART" id="SM00761"/>
    </source>
</evidence>
<dbReference type="Proteomes" id="UP001651158">
    <property type="component" value="Unassembled WGS sequence"/>
</dbReference>
<protein>
    <submittedName>
        <fullName evidence="7">Paired amphipathic helix protein Sin3a</fullName>
    </submittedName>
</protein>
<dbReference type="InterPro" id="IPR036600">
    <property type="entry name" value="PAH_sf"/>
</dbReference>
<comment type="subcellular location">
    <subcellularLocation>
        <location evidence="1 4">Nucleus</location>
    </subcellularLocation>
</comment>
<feature type="region of interest" description="Disordered" evidence="5">
    <location>
        <begin position="373"/>
        <end position="426"/>
    </location>
</feature>
<feature type="compositionally biased region" description="Acidic residues" evidence="5">
    <location>
        <begin position="901"/>
        <end position="917"/>
    </location>
</feature>
<evidence type="ECO:0000313" key="8">
    <source>
        <dbReference type="Proteomes" id="UP001651158"/>
    </source>
</evidence>
<dbReference type="Pfam" id="PF02671">
    <property type="entry name" value="PAH"/>
    <property type="match status" value="2"/>
</dbReference>
<dbReference type="Gene3D" id="1.20.1160.11">
    <property type="entry name" value="Paired amphipathic helix"/>
    <property type="match status" value="3"/>
</dbReference>
<proteinExistence type="predicted"/>
<dbReference type="Pfam" id="PF08295">
    <property type="entry name" value="Sin3_corepress"/>
    <property type="match status" value="1"/>
</dbReference>
<dbReference type="PANTHER" id="PTHR12346:SF0">
    <property type="entry name" value="SIN3A, ISOFORM G"/>
    <property type="match status" value="1"/>
</dbReference>
<dbReference type="InterPro" id="IPR031693">
    <property type="entry name" value="Sin3_C"/>
</dbReference>
<sequence length="1601" mass="178888">MGPSCKVAIPPLKAKLLVCISTILIRELLATVGICLFRLILADVMIRPKVADALSYLDQVKARFSNQNAIYNDFLDVMRQFKAQTIGTDVVIRRVRELFDGHQDLIIGFNTFIPQGYRLETPPATSRSMNVSLSTAGQAYSSEISPGKLPSFSAFRHSDSTSHEAIPSSSSTISYQPIPQTAENTFYASAVGQPPVLRSQLTTSDSQQQPLSHNYQHISAPNGQPIVESHMAYPSSIQASHQQHSYTPNVQQQHNAQSFNHAIIYVNKVKNRFQAKPDVYKCFLEILQWYQREQEHIDTHRRKQAEMQVYQDVAKLLHGHEDLLQEFSRFLPESTSMASDPHETGRSRSAQYCSVSELSSAAHNRFSASDAGIASDSSSTWHRNPSEAIGQSESKKLKRMAAANSSVQGYSQGDSIPLKKPRQTPRDVSLSDAGVAIAGSEAILLQKVRNALDADNAGRYYQSLLQNINLYNRKLIDEKYLIEASNSVLHRYPELHRQFCDMFVLPNSESRSVETGSKTPDREAVATPSICLQNEDTKRYPSNNSVVSPPLSDIGATTGGNNIHPLTGADMVALLRTCGASYRALPPNFPQPKCSGRVKSAIARAVLNDTYISFSSLTSEDSQFVSSKKNQYEENMYHTEDERYEADMVMEVNRSAMQNLIVVRRRLDRMSRDEIQSFRLDDYLGGTSAILMKKAIHRVYGDKAGDVIYGLKTCPHTVVPIVIQRMAQKESEWKEALRKFQQYWADQDTKNYLRSLDHQGANFKQRDNAFTRPKAVVNLIEGIARGENSASSDPISGDVVGAMLAKCMTCCPPGTNSVNPATLGSALSHVIEGVGDNGGMHLTLEYPPPETCASLLQDVSSLIIHHVKRQSNATKEDKRTMKFLVRTVLQDFFMQGRFPMSDDEGEDDDCEDNEDYGGSENEASGDSETVMETGESTASGMPKRLRRMRHQARNPRLQESANGLKETSPIPLEQTDFKVRRRSKRKTSNTSGNDSGDRENPLEFSKVPVVANEIPSRFPTEEYYCVLNGNNQWYAFLRLHHLLLTRLSQLRARSQLMQQEYADESGKNNNQVADVLRLRKKGQSEPREYYSLALQLVKDLLDGCEDVHSYEDRLRDMFGIYAYPWFTMDRLITNLVRQLHVLASGDELSQQLTSLFRCHFKNPGGRSRADSDVGIAENDGRNFSPVINGISGPLRMRYSRLKDEAHYQQAVFSAYLEVALASNDDSGGLSNGNNVSSGAHPTVPSRSQVPNCYTLVMLRQASKLLIRLHDPTFIINACVAAQQNPNEPPAYSSPPCNIQPPSPGEEARAASALKRAEVGDEHEIRHWYDYLARYLLIPGCWMAGPISAALVARVRPVFLYRNVRRCVEQLTRQAMERKKEEAIATVDPQPEEVLLNSLTRDTLKNEESATQADSTPVEQENLEKDTWEVMARVLRNNLSRSEVFRDTYSSDCMQSSKTMKSGNPAPKAAYKINWSVGSYGIFIRTRKNRCTQSNTNSRSVEKFREFQARWLSEHGNEAEIESVTMQLKRRSSLNDGPEPASGGLDNSQANQTLSLPVKELPSVTITAPNSEGEESASKVSARVETPSEPPENSKQSEASNH</sequence>
<accession>A0ABR4QPW5</accession>
<feature type="region of interest" description="Disordered" evidence="5">
    <location>
        <begin position="1400"/>
        <end position="1421"/>
    </location>
</feature>
<evidence type="ECO:0000256" key="3">
    <source>
        <dbReference type="ARBA" id="ARBA00023242"/>
    </source>
</evidence>
<name>A0ABR4QPW5_9CEST</name>
<dbReference type="EMBL" id="JAKROA010000001">
    <property type="protein sequence ID" value="KAL5111583.1"/>
    <property type="molecule type" value="Genomic_DNA"/>
</dbReference>
<evidence type="ECO:0000256" key="5">
    <source>
        <dbReference type="SAM" id="MobiDB-lite"/>
    </source>
</evidence>